<feature type="transmembrane region" description="Helical" evidence="2">
    <location>
        <begin position="69"/>
        <end position="87"/>
    </location>
</feature>
<dbReference type="Proteomes" id="UP000076842">
    <property type="component" value="Unassembled WGS sequence"/>
</dbReference>
<keyword evidence="4" id="KW-1185">Reference proteome</keyword>
<keyword evidence="2" id="KW-0472">Membrane</keyword>
<feature type="region of interest" description="Disordered" evidence="1">
    <location>
        <begin position="34"/>
        <end position="57"/>
    </location>
</feature>
<keyword evidence="2" id="KW-1133">Transmembrane helix</keyword>
<evidence type="ECO:0000256" key="2">
    <source>
        <dbReference type="SAM" id="Phobius"/>
    </source>
</evidence>
<organism evidence="3 4">
    <name type="scientific">Calocera cornea HHB12733</name>
    <dbReference type="NCBI Taxonomy" id="1353952"/>
    <lineage>
        <taxon>Eukaryota</taxon>
        <taxon>Fungi</taxon>
        <taxon>Dikarya</taxon>
        <taxon>Basidiomycota</taxon>
        <taxon>Agaricomycotina</taxon>
        <taxon>Dacrymycetes</taxon>
        <taxon>Dacrymycetales</taxon>
        <taxon>Dacrymycetaceae</taxon>
        <taxon>Calocera</taxon>
    </lineage>
</organism>
<proteinExistence type="predicted"/>
<evidence type="ECO:0000256" key="1">
    <source>
        <dbReference type="SAM" id="MobiDB-lite"/>
    </source>
</evidence>
<dbReference type="OrthoDB" id="3359404at2759"/>
<dbReference type="InParanoid" id="A0A165JWY1"/>
<evidence type="ECO:0000313" key="3">
    <source>
        <dbReference type="EMBL" id="KZT62379.1"/>
    </source>
</evidence>
<dbReference type="AlphaFoldDB" id="A0A165JWY1"/>
<evidence type="ECO:0000313" key="4">
    <source>
        <dbReference type="Proteomes" id="UP000076842"/>
    </source>
</evidence>
<feature type="region of interest" description="Disordered" evidence="1">
    <location>
        <begin position="144"/>
        <end position="205"/>
    </location>
</feature>
<dbReference type="EMBL" id="KV423917">
    <property type="protein sequence ID" value="KZT62379.1"/>
    <property type="molecule type" value="Genomic_DNA"/>
</dbReference>
<protein>
    <submittedName>
        <fullName evidence="3">Uncharacterized protein</fullName>
    </submittedName>
</protein>
<accession>A0A165JWY1</accession>
<name>A0A165JWY1_9BASI</name>
<reference evidence="3 4" key="1">
    <citation type="journal article" date="2016" name="Mol. Biol. Evol.">
        <title>Comparative Genomics of Early-Diverging Mushroom-Forming Fungi Provides Insights into the Origins of Lignocellulose Decay Capabilities.</title>
        <authorList>
            <person name="Nagy L.G."/>
            <person name="Riley R."/>
            <person name="Tritt A."/>
            <person name="Adam C."/>
            <person name="Daum C."/>
            <person name="Floudas D."/>
            <person name="Sun H."/>
            <person name="Yadav J.S."/>
            <person name="Pangilinan J."/>
            <person name="Larsson K.H."/>
            <person name="Matsuura K."/>
            <person name="Barry K."/>
            <person name="Labutti K."/>
            <person name="Kuo R."/>
            <person name="Ohm R.A."/>
            <person name="Bhattacharya S.S."/>
            <person name="Shirouzu T."/>
            <person name="Yoshinaga Y."/>
            <person name="Martin F.M."/>
            <person name="Grigoriev I.V."/>
            <person name="Hibbett D.S."/>
        </authorList>
    </citation>
    <scope>NUCLEOTIDE SEQUENCE [LARGE SCALE GENOMIC DNA]</scope>
    <source>
        <strain evidence="3 4">HHB12733</strain>
    </source>
</reference>
<gene>
    <name evidence="3" type="ORF">CALCODRAFT_490200</name>
</gene>
<sequence length="205" mass="22435">MARTPDLRLLRRLAPRPMLTQKWVALARPVVRRTYSTESPAPPPPPQKPNGHEKEKSKHALFYSQLLPTWLPIIVIGSAVFLSLQMLRSHLAQSRFTTEITQELSSLQAEYDMLHSQRQRAQEAEMRGREGGSELHVLAATLPTLVNPTGPEGMTRAPGEGDAVHRETAAGTSPAPGPGSARAQNENKSPGSPAGKSWWSTLVGR</sequence>
<keyword evidence="2" id="KW-0812">Transmembrane</keyword>